<dbReference type="EMBL" id="BMWY01000005">
    <property type="protein sequence ID" value="GGZ59455.1"/>
    <property type="molecule type" value="Genomic_DNA"/>
</dbReference>
<keyword evidence="1" id="KW-1133">Transmembrane helix</keyword>
<name>A0ABQ3BX17_9FLAO</name>
<accession>A0ABQ3BX17</accession>
<dbReference type="GeneID" id="94369805"/>
<evidence type="ECO:0000313" key="2">
    <source>
        <dbReference type="EMBL" id="GGZ59455.1"/>
    </source>
</evidence>
<dbReference type="RefSeq" id="WP_051191297.1">
    <property type="nucleotide sequence ID" value="NZ_BMWY01000005.1"/>
</dbReference>
<protein>
    <submittedName>
        <fullName evidence="2">Uncharacterized protein</fullName>
    </submittedName>
</protein>
<feature type="transmembrane region" description="Helical" evidence="1">
    <location>
        <begin position="70"/>
        <end position="89"/>
    </location>
</feature>
<dbReference type="Proteomes" id="UP000615593">
    <property type="component" value="Unassembled WGS sequence"/>
</dbReference>
<evidence type="ECO:0000313" key="3">
    <source>
        <dbReference type="Proteomes" id="UP000615593"/>
    </source>
</evidence>
<keyword evidence="1" id="KW-0812">Transmembrane</keyword>
<evidence type="ECO:0000256" key="1">
    <source>
        <dbReference type="SAM" id="Phobius"/>
    </source>
</evidence>
<feature type="transmembrane region" description="Helical" evidence="1">
    <location>
        <begin position="20"/>
        <end position="40"/>
    </location>
</feature>
<gene>
    <name evidence="2" type="ORF">GCM10008088_21420</name>
</gene>
<reference evidence="3" key="1">
    <citation type="journal article" date="2019" name="Int. J. Syst. Evol. Microbiol.">
        <title>The Global Catalogue of Microorganisms (GCM) 10K type strain sequencing project: providing services to taxonomists for standard genome sequencing and annotation.</title>
        <authorList>
            <consortium name="The Broad Institute Genomics Platform"/>
            <consortium name="The Broad Institute Genome Sequencing Center for Infectious Disease"/>
            <person name="Wu L."/>
            <person name="Ma J."/>
        </authorList>
    </citation>
    <scope>NUCLEOTIDE SEQUENCE [LARGE SCALE GENOMIC DNA]</scope>
    <source>
        <strain evidence="3">KCTC 12708</strain>
    </source>
</reference>
<organism evidence="2 3">
    <name type="scientific">Mesonia mobilis</name>
    <dbReference type="NCBI Taxonomy" id="369791"/>
    <lineage>
        <taxon>Bacteria</taxon>
        <taxon>Pseudomonadati</taxon>
        <taxon>Bacteroidota</taxon>
        <taxon>Flavobacteriia</taxon>
        <taxon>Flavobacteriales</taxon>
        <taxon>Flavobacteriaceae</taxon>
        <taxon>Mesonia</taxon>
    </lineage>
</organism>
<keyword evidence="3" id="KW-1185">Reference proteome</keyword>
<keyword evidence="1" id="KW-0472">Membrane</keyword>
<comment type="caution">
    <text evidence="2">The sequence shown here is derived from an EMBL/GenBank/DDBJ whole genome shotgun (WGS) entry which is preliminary data.</text>
</comment>
<sequence>MSDLENRPKPFSKDRFKNTVNKLIFFYSVFFVVMKIMAVFNGYPAKASLILSFPFVLLSLWGLRNVRKDSYSWIYAVVGVLVVSLVRYYELRLFEYIQLNF</sequence>
<proteinExistence type="predicted"/>